<name>A0A0C9VP86_SPHS4</name>
<evidence type="ECO:0000256" key="3">
    <source>
        <dbReference type="ARBA" id="ARBA00022729"/>
    </source>
</evidence>
<dbReference type="GO" id="GO:0016139">
    <property type="term" value="P:glycoside catabolic process"/>
    <property type="evidence" value="ECO:0007669"/>
    <property type="project" value="TreeGrafter"/>
</dbReference>
<dbReference type="PANTHER" id="PTHR10030:SF37">
    <property type="entry name" value="ALPHA-L-FUCOSIDASE-RELATED"/>
    <property type="match status" value="1"/>
</dbReference>
<dbReference type="PROSITE" id="PS50022">
    <property type="entry name" value="FA58C_3"/>
    <property type="match status" value="1"/>
</dbReference>
<proteinExistence type="inferred from homology"/>
<sequence>MGAEQSVDQTQTPRQQNLLRLQQSFLDLRFGLFIHFNMATFQNLEWGDPRAPTKLFSPSKLDTDQWLAAAKAAGMTYACLTTKHHDGFAIWPTKTGGASVTTVDVVRSYVDSCRKANIRVGLYYSILDLRADIRKFCITPEKIVFVKAQLSELLTDYGAIDLLVFDGWNAPWSRITYEDISFEEIYNHIKSLQPDCLVMDLNASEYPTSGLYYTDIKSFEANAGQLLPGGNILPAQSCFTLTDQWFWKEGDDKGRLKSVEQVVNDWLYPLNKQFCNVLLNAPPNREGRLSPNVVERLHAIGKLWKPSPMKPVRPSINIITPNLCHRQPIYASASRATFGPDFVNDGVLSHSWTLPPNEHSGWLEIDLPQNPSFNTIVLFEPVGRWKNYSETRISSYRFTALIEGSWKEIVPKSRVTKDEENRIHIHQIRPISASRIRLEIDGKLSLPEPHVADIGIYNEPV</sequence>
<dbReference type="HOGENOM" id="CLU_002934_7_3_1"/>
<dbReference type="OrthoDB" id="6039950at2759"/>
<dbReference type="PANTHER" id="PTHR10030">
    <property type="entry name" value="ALPHA-L-FUCOSIDASE"/>
    <property type="match status" value="1"/>
</dbReference>
<dbReference type="SUPFAM" id="SSF49785">
    <property type="entry name" value="Galactose-binding domain-like"/>
    <property type="match status" value="1"/>
</dbReference>
<feature type="domain" description="F5/8 type C" evidence="6">
    <location>
        <begin position="311"/>
        <end position="459"/>
    </location>
</feature>
<dbReference type="InterPro" id="IPR017853">
    <property type="entry name" value="GH"/>
</dbReference>
<dbReference type="EMBL" id="KN837120">
    <property type="protein sequence ID" value="KIJ43877.1"/>
    <property type="molecule type" value="Genomic_DNA"/>
</dbReference>
<keyword evidence="3" id="KW-0732">Signal</keyword>
<dbReference type="GO" id="GO:0006004">
    <property type="term" value="P:fucose metabolic process"/>
    <property type="evidence" value="ECO:0007669"/>
    <property type="project" value="TreeGrafter"/>
</dbReference>
<comment type="similarity">
    <text evidence="1">Belongs to the glycosyl hydrolase 29 family.</text>
</comment>
<keyword evidence="4 7" id="KW-0378">Hydrolase</keyword>
<evidence type="ECO:0000256" key="4">
    <source>
        <dbReference type="ARBA" id="ARBA00022801"/>
    </source>
</evidence>
<dbReference type="Pfam" id="PF01120">
    <property type="entry name" value="Alpha_L_fucos"/>
    <property type="match status" value="1"/>
</dbReference>
<dbReference type="InterPro" id="IPR057739">
    <property type="entry name" value="Glyco_hydro_29_N"/>
</dbReference>
<evidence type="ECO:0000256" key="1">
    <source>
        <dbReference type="ARBA" id="ARBA00007951"/>
    </source>
</evidence>
<dbReference type="EC" id="3.2.1.51" evidence="2"/>
<dbReference type="GO" id="GO:0004560">
    <property type="term" value="F:alpha-L-fucosidase activity"/>
    <property type="evidence" value="ECO:0007669"/>
    <property type="project" value="UniProtKB-EC"/>
</dbReference>
<dbReference type="InterPro" id="IPR000933">
    <property type="entry name" value="Glyco_hydro_29"/>
</dbReference>
<dbReference type="SMART" id="SM00812">
    <property type="entry name" value="Alpha_L_fucos"/>
    <property type="match status" value="1"/>
</dbReference>
<accession>A0A0C9VP86</accession>
<keyword evidence="5" id="KW-0326">Glycosidase</keyword>
<dbReference type="SUPFAM" id="SSF51445">
    <property type="entry name" value="(Trans)glycosidases"/>
    <property type="match status" value="1"/>
</dbReference>
<evidence type="ECO:0000256" key="2">
    <source>
        <dbReference type="ARBA" id="ARBA00012662"/>
    </source>
</evidence>
<dbReference type="Proteomes" id="UP000054279">
    <property type="component" value="Unassembled WGS sequence"/>
</dbReference>
<evidence type="ECO:0000256" key="5">
    <source>
        <dbReference type="ARBA" id="ARBA00023295"/>
    </source>
</evidence>
<evidence type="ECO:0000313" key="7">
    <source>
        <dbReference type="EMBL" id="KIJ43877.1"/>
    </source>
</evidence>
<gene>
    <name evidence="7" type="ORF">M422DRAFT_252795</name>
</gene>
<keyword evidence="8" id="KW-1185">Reference proteome</keyword>
<protein>
    <recommendedName>
        <fullName evidence="2">alpha-L-fucosidase</fullName>
        <ecNumber evidence="2">3.2.1.51</ecNumber>
    </recommendedName>
</protein>
<dbReference type="Gene3D" id="3.20.20.80">
    <property type="entry name" value="Glycosidases"/>
    <property type="match status" value="1"/>
</dbReference>
<evidence type="ECO:0000259" key="6">
    <source>
        <dbReference type="PROSITE" id="PS50022"/>
    </source>
</evidence>
<dbReference type="Gene3D" id="2.60.120.260">
    <property type="entry name" value="Galactose-binding domain-like"/>
    <property type="match status" value="1"/>
</dbReference>
<reference evidence="7 8" key="1">
    <citation type="submission" date="2014-06" db="EMBL/GenBank/DDBJ databases">
        <title>Evolutionary Origins and Diversification of the Mycorrhizal Mutualists.</title>
        <authorList>
            <consortium name="DOE Joint Genome Institute"/>
            <consortium name="Mycorrhizal Genomics Consortium"/>
            <person name="Kohler A."/>
            <person name="Kuo A."/>
            <person name="Nagy L.G."/>
            <person name="Floudas D."/>
            <person name="Copeland A."/>
            <person name="Barry K.W."/>
            <person name="Cichocki N."/>
            <person name="Veneault-Fourrey C."/>
            <person name="LaButti K."/>
            <person name="Lindquist E.A."/>
            <person name="Lipzen A."/>
            <person name="Lundell T."/>
            <person name="Morin E."/>
            <person name="Murat C."/>
            <person name="Riley R."/>
            <person name="Ohm R."/>
            <person name="Sun H."/>
            <person name="Tunlid A."/>
            <person name="Henrissat B."/>
            <person name="Grigoriev I.V."/>
            <person name="Hibbett D.S."/>
            <person name="Martin F."/>
        </authorList>
    </citation>
    <scope>NUCLEOTIDE SEQUENCE [LARGE SCALE GENOMIC DNA]</scope>
    <source>
        <strain evidence="7 8">SS14</strain>
    </source>
</reference>
<evidence type="ECO:0000313" key="8">
    <source>
        <dbReference type="Proteomes" id="UP000054279"/>
    </source>
</evidence>
<dbReference type="InterPro" id="IPR000421">
    <property type="entry name" value="FA58C"/>
</dbReference>
<dbReference type="Pfam" id="PF00754">
    <property type="entry name" value="F5_F8_type_C"/>
    <property type="match status" value="1"/>
</dbReference>
<dbReference type="InterPro" id="IPR008979">
    <property type="entry name" value="Galactose-bd-like_sf"/>
</dbReference>
<organism evidence="7 8">
    <name type="scientific">Sphaerobolus stellatus (strain SS14)</name>
    <dbReference type="NCBI Taxonomy" id="990650"/>
    <lineage>
        <taxon>Eukaryota</taxon>
        <taxon>Fungi</taxon>
        <taxon>Dikarya</taxon>
        <taxon>Basidiomycota</taxon>
        <taxon>Agaricomycotina</taxon>
        <taxon>Agaricomycetes</taxon>
        <taxon>Phallomycetidae</taxon>
        <taxon>Geastrales</taxon>
        <taxon>Sphaerobolaceae</taxon>
        <taxon>Sphaerobolus</taxon>
    </lineage>
</organism>
<dbReference type="AlphaFoldDB" id="A0A0C9VP86"/>